<dbReference type="InterPro" id="IPR005490">
    <property type="entry name" value="LD_TPept_cat_dom"/>
</dbReference>
<dbReference type="Gene3D" id="1.10.101.10">
    <property type="entry name" value="PGBD-like superfamily/PGBD"/>
    <property type="match status" value="1"/>
</dbReference>
<keyword evidence="6 7" id="KW-0961">Cell wall biogenesis/degradation</keyword>
<evidence type="ECO:0000256" key="3">
    <source>
        <dbReference type="ARBA" id="ARBA00022679"/>
    </source>
</evidence>
<dbReference type="InterPro" id="IPR045380">
    <property type="entry name" value="LD_TPept_scaffold_dom"/>
</dbReference>
<dbReference type="SUPFAM" id="SSF141523">
    <property type="entry name" value="L,D-transpeptidase catalytic domain-like"/>
    <property type="match status" value="1"/>
</dbReference>
<keyword evidence="11" id="KW-1185">Reference proteome</keyword>
<feature type="active site" description="Proton donor/acceptor" evidence="7">
    <location>
        <position position="417"/>
    </location>
</feature>
<feature type="chain" id="PRO_5047529637" evidence="8">
    <location>
        <begin position="26"/>
        <end position="534"/>
    </location>
</feature>
<dbReference type="Gene3D" id="2.40.440.10">
    <property type="entry name" value="L,D-transpeptidase catalytic domain-like"/>
    <property type="match status" value="1"/>
</dbReference>
<evidence type="ECO:0000256" key="8">
    <source>
        <dbReference type="SAM" id="SignalP"/>
    </source>
</evidence>
<evidence type="ECO:0000313" key="11">
    <source>
        <dbReference type="Proteomes" id="UP001165263"/>
    </source>
</evidence>
<evidence type="ECO:0000313" key="10">
    <source>
        <dbReference type="EMBL" id="MCS0628176.1"/>
    </source>
</evidence>
<accession>A0ABT2BT02</accession>
<keyword evidence="8" id="KW-0732">Signal</keyword>
<evidence type="ECO:0000256" key="5">
    <source>
        <dbReference type="ARBA" id="ARBA00022984"/>
    </source>
</evidence>
<dbReference type="Proteomes" id="UP001165263">
    <property type="component" value="Unassembled WGS sequence"/>
</dbReference>
<keyword evidence="4 7" id="KW-0133">Cell shape</keyword>
<dbReference type="InterPro" id="IPR052905">
    <property type="entry name" value="LD-transpeptidase_YkuD-like"/>
</dbReference>
<proteinExistence type="inferred from homology"/>
<dbReference type="CDD" id="cd16913">
    <property type="entry name" value="YkuD_like"/>
    <property type="match status" value="1"/>
</dbReference>
<keyword evidence="3" id="KW-0808">Transferase</keyword>
<dbReference type="Pfam" id="PF03734">
    <property type="entry name" value="YkuD"/>
    <property type="match status" value="1"/>
</dbReference>
<dbReference type="PANTHER" id="PTHR41533">
    <property type="entry name" value="L,D-TRANSPEPTIDASE HI_1667-RELATED"/>
    <property type="match status" value="1"/>
</dbReference>
<dbReference type="InterPro" id="IPR036366">
    <property type="entry name" value="PGBDSf"/>
</dbReference>
<keyword evidence="5 7" id="KW-0573">Peptidoglycan synthesis</keyword>
<organism evidence="10 11">
    <name type="scientific">Telluria mixta</name>
    <dbReference type="NCBI Taxonomy" id="34071"/>
    <lineage>
        <taxon>Bacteria</taxon>
        <taxon>Pseudomonadati</taxon>
        <taxon>Pseudomonadota</taxon>
        <taxon>Betaproteobacteria</taxon>
        <taxon>Burkholderiales</taxon>
        <taxon>Oxalobacteraceae</taxon>
        <taxon>Telluria group</taxon>
        <taxon>Telluria</taxon>
    </lineage>
</organism>
<dbReference type="RefSeq" id="WP_259447426.1">
    <property type="nucleotide sequence ID" value="NZ_CP119520.1"/>
</dbReference>
<sequence>MKSSLKIGAALVFCAAALVPRFTFAQSIPAAIRAQAAPLPGPYDERGWLDRFYAPRKHAPAWNPQTAAAALWVLRQAPVQGLDPQDYGADELQQQLRSGHADPAKFDVALTAAMLHYLADLRVGRVRSEYHSGKSDARLKRYDPVERLRAGLAAGKLRDAVQAAEPQLPLYAQVKAALAHYRELAKQPYPALLVPQAKVKPGGAYPDAQALFERLVLLGDLPADAPAPAEGIYGDKLEEGVRHFQSRHGLEEDGVLGRGTVNALNVPPAQRVRQLELTLERLRWLPDFGPGPLIVVDLPAYRLWALQNGSTEPPLEMRVVVGSAVKTETPLFVGQMRYLEFNPYWNVPRSILDKEILPKLARNPAYLKQHDMETVPPNASVADLKAGRARVRQRPGAKNSLGPIKFAMPNPMDIYLHSTSARELFERSRRDLSHGCIRVEHPAALAQYVLGGQRQWSADAIQEALQPGPTKHVDLPRSIPVVLFYATAIADGEGGARFAADIYGRDVRLEQELAARRSSPALVSAPGSAPRHPR</sequence>
<dbReference type="InterPro" id="IPR038063">
    <property type="entry name" value="Transpep_catalytic_dom"/>
</dbReference>
<feature type="domain" description="L,D-TPase catalytic" evidence="9">
    <location>
        <begin position="292"/>
        <end position="458"/>
    </location>
</feature>
<name>A0ABT2BT02_9BURK</name>
<dbReference type="PROSITE" id="PS52029">
    <property type="entry name" value="LD_TPASE"/>
    <property type="match status" value="1"/>
</dbReference>
<dbReference type="PANTHER" id="PTHR41533:SF2">
    <property type="entry name" value="BLR7131 PROTEIN"/>
    <property type="match status" value="1"/>
</dbReference>
<dbReference type="SUPFAM" id="SSF47090">
    <property type="entry name" value="PGBD-like"/>
    <property type="match status" value="1"/>
</dbReference>
<evidence type="ECO:0000256" key="2">
    <source>
        <dbReference type="ARBA" id="ARBA00005992"/>
    </source>
</evidence>
<dbReference type="Pfam" id="PF01471">
    <property type="entry name" value="PG_binding_1"/>
    <property type="match status" value="1"/>
</dbReference>
<dbReference type="InterPro" id="IPR002477">
    <property type="entry name" value="Peptidoglycan-bd-like"/>
</dbReference>
<dbReference type="Pfam" id="PF20142">
    <property type="entry name" value="Scaffold"/>
    <property type="match status" value="1"/>
</dbReference>
<evidence type="ECO:0000256" key="7">
    <source>
        <dbReference type="PROSITE-ProRule" id="PRU01373"/>
    </source>
</evidence>
<dbReference type="EMBL" id="JANUHC010000001">
    <property type="protein sequence ID" value="MCS0628176.1"/>
    <property type="molecule type" value="Genomic_DNA"/>
</dbReference>
<feature type="active site" description="Nucleophile" evidence="7">
    <location>
        <position position="436"/>
    </location>
</feature>
<comment type="pathway">
    <text evidence="1 7">Cell wall biogenesis; peptidoglycan biosynthesis.</text>
</comment>
<comment type="caution">
    <text evidence="10">The sequence shown here is derived from an EMBL/GenBank/DDBJ whole genome shotgun (WGS) entry which is preliminary data.</text>
</comment>
<evidence type="ECO:0000259" key="9">
    <source>
        <dbReference type="PROSITE" id="PS52029"/>
    </source>
</evidence>
<feature type="signal peptide" evidence="8">
    <location>
        <begin position="1"/>
        <end position="25"/>
    </location>
</feature>
<evidence type="ECO:0000256" key="4">
    <source>
        <dbReference type="ARBA" id="ARBA00022960"/>
    </source>
</evidence>
<gene>
    <name evidence="10" type="ORF">NX786_02305</name>
</gene>
<comment type="similarity">
    <text evidence="2">Belongs to the YkuD family.</text>
</comment>
<dbReference type="InterPro" id="IPR036365">
    <property type="entry name" value="PGBD-like_sf"/>
</dbReference>
<evidence type="ECO:0000256" key="1">
    <source>
        <dbReference type="ARBA" id="ARBA00004752"/>
    </source>
</evidence>
<evidence type="ECO:0000256" key="6">
    <source>
        <dbReference type="ARBA" id="ARBA00023316"/>
    </source>
</evidence>
<reference evidence="10" key="1">
    <citation type="submission" date="2022-08" db="EMBL/GenBank/DDBJ databases">
        <title>Reclassification of Massilia species as members of the genera Telluria, Duganella, Pseudoduganella, Mokoshia gen. nov. and Zemynaea gen. nov. using orthogonal and non-orthogonal genome-based approaches.</title>
        <authorList>
            <person name="Bowman J.P."/>
        </authorList>
    </citation>
    <scope>NUCLEOTIDE SEQUENCE</scope>
    <source>
        <strain evidence="10">LMG 11547</strain>
    </source>
</reference>
<protein>
    <submittedName>
        <fullName evidence="10">L,D-transpeptidase family protein</fullName>
    </submittedName>
</protein>